<evidence type="ECO:0000313" key="1">
    <source>
        <dbReference type="EMBL" id="MBX71861.1"/>
    </source>
</evidence>
<dbReference type="EMBL" id="GGEC01091377">
    <property type="protein sequence ID" value="MBX71861.1"/>
    <property type="molecule type" value="Transcribed_RNA"/>
</dbReference>
<accession>A0A2P2QY73</accession>
<reference evidence="1" key="1">
    <citation type="submission" date="2018-02" db="EMBL/GenBank/DDBJ databases">
        <title>Rhizophora mucronata_Transcriptome.</title>
        <authorList>
            <person name="Meera S.P."/>
            <person name="Sreeshan A."/>
            <person name="Augustine A."/>
        </authorList>
    </citation>
    <scope>NUCLEOTIDE SEQUENCE</scope>
    <source>
        <tissue evidence="1">Leaf</tissue>
    </source>
</reference>
<dbReference type="AlphaFoldDB" id="A0A2P2QY73"/>
<proteinExistence type="predicted"/>
<sequence length="20" mass="2386">MAGKNKQKWKYRTACLLRSC</sequence>
<protein>
    <submittedName>
        <fullName evidence="1">Uncharacterized protein</fullName>
    </submittedName>
</protein>
<name>A0A2P2QY73_RHIMU</name>
<organism evidence="1">
    <name type="scientific">Rhizophora mucronata</name>
    <name type="common">Asiatic mangrove</name>
    <dbReference type="NCBI Taxonomy" id="61149"/>
    <lineage>
        <taxon>Eukaryota</taxon>
        <taxon>Viridiplantae</taxon>
        <taxon>Streptophyta</taxon>
        <taxon>Embryophyta</taxon>
        <taxon>Tracheophyta</taxon>
        <taxon>Spermatophyta</taxon>
        <taxon>Magnoliopsida</taxon>
        <taxon>eudicotyledons</taxon>
        <taxon>Gunneridae</taxon>
        <taxon>Pentapetalae</taxon>
        <taxon>rosids</taxon>
        <taxon>fabids</taxon>
        <taxon>Malpighiales</taxon>
        <taxon>Rhizophoraceae</taxon>
        <taxon>Rhizophora</taxon>
    </lineage>
</organism>